<evidence type="ECO:0000313" key="11">
    <source>
        <dbReference type="Proteomes" id="UP001596067"/>
    </source>
</evidence>
<evidence type="ECO:0000256" key="5">
    <source>
        <dbReference type="ARBA" id="ARBA00022989"/>
    </source>
</evidence>
<name>A0ABW1F653_9ACTN</name>
<dbReference type="PANTHER" id="PTHR42709:SF6">
    <property type="entry name" value="UNDECAPRENYL PHOSPHATE TRANSPORTER A"/>
    <property type="match status" value="1"/>
</dbReference>
<keyword evidence="4 8" id="KW-0812">Transmembrane</keyword>
<evidence type="ECO:0000256" key="6">
    <source>
        <dbReference type="ARBA" id="ARBA00023136"/>
    </source>
</evidence>
<reference evidence="11" key="1">
    <citation type="journal article" date="2019" name="Int. J. Syst. Evol. Microbiol.">
        <title>The Global Catalogue of Microorganisms (GCM) 10K type strain sequencing project: providing services to taxonomists for standard genome sequencing and annotation.</title>
        <authorList>
            <consortium name="The Broad Institute Genomics Platform"/>
            <consortium name="The Broad Institute Genome Sequencing Center for Infectious Disease"/>
            <person name="Wu L."/>
            <person name="Ma J."/>
        </authorList>
    </citation>
    <scope>NUCLEOTIDE SEQUENCE [LARGE SCALE GENOMIC DNA]</scope>
    <source>
        <strain evidence="11">CGMCC 4.1469</strain>
    </source>
</reference>
<accession>A0ABW1F653</accession>
<dbReference type="Pfam" id="PF09335">
    <property type="entry name" value="VTT_dom"/>
    <property type="match status" value="1"/>
</dbReference>
<comment type="subcellular location">
    <subcellularLocation>
        <location evidence="1">Cell membrane</location>
        <topology evidence="1">Multi-pass membrane protein</topology>
    </subcellularLocation>
</comment>
<evidence type="ECO:0000256" key="4">
    <source>
        <dbReference type="ARBA" id="ARBA00022692"/>
    </source>
</evidence>
<keyword evidence="5 8" id="KW-1133">Transmembrane helix</keyword>
<keyword evidence="6 8" id="KW-0472">Membrane</keyword>
<evidence type="ECO:0000256" key="2">
    <source>
        <dbReference type="ARBA" id="ARBA00010792"/>
    </source>
</evidence>
<dbReference type="InterPro" id="IPR032816">
    <property type="entry name" value="VTT_dom"/>
</dbReference>
<feature type="compositionally biased region" description="Gly residues" evidence="7">
    <location>
        <begin position="215"/>
        <end position="225"/>
    </location>
</feature>
<dbReference type="EMBL" id="JBHSOD010000045">
    <property type="protein sequence ID" value="MFC5888773.1"/>
    <property type="molecule type" value="Genomic_DNA"/>
</dbReference>
<evidence type="ECO:0000256" key="1">
    <source>
        <dbReference type="ARBA" id="ARBA00004651"/>
    </source>
</evidence>
<feature type="transmembrane region" description="Helical" evidence="8">
    <location>
        <begin position="182"/>
        <end position="203"/>
    </location>
</feature>
<organism evidence="10 11">
    <name type="scientific">Kitasatospora aburaviensis</name>
    <dbReference type="NCBI Taxonomy" id="67265"/>
    <lineage>
        <taxon>Bacteria</taxon>
        <taxon>Bacillati</taxon>
        <taxon>Actinomycetota</taxon>
        <taxon>Actinomycetes</taxon>
        <taxon>Kitasatosporales</taxon>
        <taxon>Streptomycetaceae</taxon>
        <taxon>Kitasatospora</taxon>
    </lineage>
</organism>
<feature type="region of interest" description="Disordered" evidence="7">
    <location>
        <begin position="208"/>
        <end position="261"/>
    </location>
</feature>
<feature type="transmembrane region" description="Helical" evidence="8">
    <location>
        <begin position="151"/>
        <end position="176"/>
    </location>
</feature>
<dbReference type="RefSeq" id="WP_313766837.1">
    <property type="nucleotide sequence ID" value="NZ_BAAAVH010000014.1"/>
</dbReference>
<gene>
    <name evidence="10" type="ORF">ACFP0N_27775</name>
</gene>
<evidence type="ECO:0000256" key="8">
    <source>
        <dbReference type="SAM" id="Phobius"/>
    </source>
</evidence>
<proteinExistence type="inferred from homology"/>
<feature type="domain" description="VTT" evidence="9">
    <location>
        <begin position="41"/>
        <end position="166"/>
    </location>
</feature>
<feature type="transmembrane region" description="Helical" evidence="8">
    <location>
        <begin position="58"/>
        <end position="82"/>
    </location>
</feature>
<keyword evidence="3" id="KW-1003">Cell membrane</keyword>
<protein>
    <submittedName>
        <fullName evidence="10">DedA family protein</fullName>
    </submittedName>
</protein>
<comment type="caution">
    <text evidence="10">The sequence shown here is derived from an EMBL/GenBank/DDBJ whole genome shotgun (WGS) entry which is preliminary data.</text>
</comment>
<sequence length="261" mass="27740">MSASAPELPGALAGLAPLLDQYGYPAVALFVLLDNCGIPAPGQTILVLAAVYAGAGHLSLAAVVAIAFAAAVVGNSLGYLIGSTGGRAFVHRWGRYVALTPARMERADGFFARHGGKVVTVARFVDGLRQTNGIIAGTTEMPWRRFQPFNVLGAALWVGVWSAFGYLAGTNIGTIYRAVVRYQLWLLFGLLAVCALLAVRAVLRRRRGARRRSGPGRGRGQGQGQGRPDAPEPSGTREPAEPPEPPEPPERREPRAPEDPR</sequence>
<evidence type="ECO:0000313" key="10">
    <source>
        <dbReference type="EMBL" id="MFC5888773.1"/>
    </source>
</evidence>
<dbReference type="InterPro" id="IPR051311">
    <property type="entry name" value="DedA_domain"/>
</dbReference>
<comment type="similarity">
    <text evidence="2">Belongs to the DedA family.</text>
</comment>
<keyword evidence="11" id="KW-1185">Reference proteome</keyword>
<feature type="compositionally biased region" description="Basic and acidic residues" evidence="7">
    <location>
        <begin position="248"/>
        <end position="261"/>
    </location>
</feature>
<dbReference type="PANTHER" id="PTHR42709">
    <property type="entry name" value="ALKALINE PHOSPHATASE LIKE PROTEIN"/>
    <property type="match status" value="1"/>
</dbReference>
<evidence type="ECO:0000256" key="3">
    <source>
        <dbReference type="ARBA" id="ARBA00022475"/>
    </source>
</evidence>
<dbReference type="Proteomes" id="UP001596067">
    <property type="component" value="Unassembled WGS sequence"/>
</dbReference>
<evidence type="ECO:0000256" key="7">
    <source>
        <dbReference type="SAM" id="MobiDB-lite"/>
    </source>
</evidence>
<evidence type="ECO:0000259" key="9">
    <source>
        <dbReference type="Pfam" id="PF09335"/>
    </source>
</evidence>